<dbReference type="Proteomes" id="UP001060085">
    <property type="component" value="Linkage Group LG02"/>
</dbReference>
<proteinExistence type="predicted"/>
<dbReference type="EMBL" id="CM044702">
    <property type="protein sequence ID" value="KAI5676204.1"/>
    <property type="molecule type" value="Genomic_DNA"/>
</dbReference>
<protein>
    <submittedName>
        <fullName evidence="1">Uncharacterized protein</fullName>
    </submittedName>
</protein>
<organism evidence="1 2">
    <name type="scientific">Catharanthus roseus</name>
    <name type="common">Madagascar periwinkle</name>
    <name type="synonym">Vinca rosea</name>
    <dbReference type="NCBI Taxonomy" id="4058"/>
    <lineage>
        <taxon>Eukaryota</taxon>
        <taxon>Viridiplantae</taxon>
        <taxon>Streptophyta</taxon>
        <taxon>Embryophyta</taxon>
        <taxon>Tracheophyta</taxon>
        <taxon>Spermatophyta</taxon>
        <taxon>Magnoliopsida</taxon>
        <taxon>eudicotyledons</taxon>
        <taxon>Gunneridae</taxon>
        <taxon>Pentapetalae</taxon>
        <taxon>asterids</taxon>
        <taxon>lamiids</taxon>
        <taxon>Gentianales</taxon>
        <taxon>Apocynaceae</taxon>
        <taxon>Rauvolfioideae</taxon>
        <taxon>Vinceae</taxon>
        <taxon>Catharanthinae</taxon>
        <taxon>Catharanthus</taxon>
    </lineage>
</organism>
<evidence type="ECO:0000313" key="2">
    <source>
        <dbReference type="Proteomes" id="UP001060085"/>
    </source>
</evidence>
<name>A0ACC0BU51_CATRO</name>
<accession>A0ACC0BU51</accession>
<gene>
    <name evidence="1" type="ORF">M9H77_07154</name>
</gene>
<reference evidence="2" key="1">
    <citation type="journal article" date="2023" name="Nat. Plants">
        <title>Single-cell RNA sequencing provides a high-resolution roadmap for understanding the multicellular compartmentation of specialized metabolism.</title>
        <authorList>
            <person name="Sun S."/>
            <person name="Shen X."/>
            <person name="Li Y."/>
            <person name="Li Y."/>
            <person name="Wang S."/>
            <person name="Li R."/>
            <person name="Zhang H."/>
            <person name="Shen G."/>
            <person name="Guo B."/>
            <person name="Wei J."/>
            <person name="Xu J."/>
            <person name="St-Pierre B."/>
            <person name="Chen S."/>
            <person name="Sun C."/>
        </authorList>
    </citation>
    <scope>NUCLEOTIDE SEQUENCE [LARGE SCALE GENOMIC DNA]</scope>
</reference>
<evidence type="ECO:0000313" key="1">
    <source>
        <dbReference type="EMBL" id="KAI5676204.1"/>
    </source>
</evidence>
<comment type="caution">
    <text evidence="1">The sequence shown here is derived from an EMBL/GenBank/DDBJ whole genome shotgun (WGS) entry which is preliminary data.</text>
</comment>
<sequence length="164" mass="18348">MHERPIWDALEKRDSLRYKDLIDEVRADGGMVARGQQVHLVGVGHSLSGGRKWVQHLHNQSCTSYCISKRDSGLPVAATRAMSTVLAHNLQPSLRSNGEAAITRHRFHRIFCGYPRVLHREGEEVVGVHAAGTGQVRRLHDLVRFSVWCGTGFSTHYVPSFPSD</sequence>
<keyword evidence="2" id="KW-1185">Reference proteome</keyword>